<dbReference type="PANTHER" id="PTHR30037:SF4">
    <property type="entry name" value="DNA-3-METHYLADENINE GLYCOSYLASE I"/>
    <property type="match status" value="1"/>
</dbReference>
<comment type="caution">
    <text evidence="1">The sequence shown here is derived from an EMBL/GenBank/DDBJ whole genome shotgun (WGS) entry which is preliminary data.</text>
</comment>
<dbReference type="Gene3D" id="1.10.340.30">
    <property type="entry name" value="Hypothetical protein, domain 2"/>
    <property type="match status" value="1"/>
</dbReference>
<name>A0ABW4BE82_9LACO</name>
<protein>
    <submittedName>
        <fullName evidence="1">DNA-3-methyladenine glycosylase I</fullName>
        <ecNumber evidence="1">3.2.2.20</ecNumber>
    </submittedName>
</protein>
<organism evidence="1 2">
    <name type="scientific">Lacticaseibacillus suilingensis</name>
    <dbReference type="NCBI Taxonomy" id="2799577"/>
    <lineage>
        <taxon>Bacteria</taxon>
        <taxon>Bacillati</taxon>
        <taxon>Bacillota</taxon>
        <taxon>Bacilli</taxon>
        <taxon>Lactobacillales</taxon>
        <taxon>Lactobacillaceae</taxon>
        <taxon>Lacticaseibacillus</taxon>
    </lineage>
</organism>
<dbReference type="RefSeq" id="WP_204117939.1">
    <property type="nucleotide sequence ID" value="NZ_BOLV01000001.1"/>
</dbReference>
<gene>
    <name evidence="1" type="ORF">ACFQ41_02570</name>
</gene>
<reference evidence="2" key="1">
    <citation type="journal article" date="2019" name="Int. J. Syst. Evol. Microbiol.">
        <title>The Global Catalogue of Microorganisms (GCM) 10K type strain sequencing project: providing services to taxonomists for standard genome sequencing and annotation.</title>
        <authorList>
            <consortium name="The Broad Institute Genomics Platform"/>
            <consortium name="The Broad Institute Genome Sequencing Center for Infectious Disease"/>
            <person name="Wu L."/>
            <person name="Ma J."/>
        </authorList>
    </citation>
    <scope>NUCLEOTIDE SEQUENCE [LARGE SCALE GENOMIC DNA]</scope>
    <source>
        <strain evidence="2">CCM 9110</strain>
    </source>
</reference>
<accession>A0ABW4BE82</accession>
<evidence type="ECO:0000313" key="1">
    <source>
        <dbReference type="EMBL" id="MFD1398188.1"/>
    </source>
</evidence>
<keyword evidence="1" id="KW-0378">Hydrolase</keyword>
<dbReference type="PANTHER" id="PTHR30037">
    <property type="entry name" value="DNA-3-METHYLADENINE GLYCOSYLASE 1"/>
    <property type="match status" value="1"/>
</dbReference>
<dbReference type="EMBL" id="JBHTOA010000016">
    <property type="protein sequence ID" value="MFD1398188.1"/>
    <property type="molecule type" value="Genomic_DNA"/>
</dbReference>
<keyword evidence="2" id="KW-1185">Reference proteome</keyword>
<dbReference type="InterPro" id="IPR052891">
    <property type="entry name" value="DNA-3mA_glycosylase"/>
</dbReference>
<dbReference type="InterPro" id="IPR005019">
    <property type="entry name" value="Adenine_glyco"/>
</dbReference>
<evidence type="ECO:0000313" key="2">
    <source>
        <dbReference type="Proteomes" id="UP001597199"/>
    </source>
</evidence>
<dbReference type="GO" id="GO:0008725">
    <property type="term" value="F:DNA-3-methyladenine glycosylase activity"/>
    <property type="evidence" value="ECO:0007669"/>
    <property type="project" value="UniProtKB-EC"/>
</dbReference>
<dbReference type="Proteomes" id="UP001597199">
    <property type="component" value="Unassembled WGS sequence"/>
</dbReference>
<dbReference type="EC" id="3.2.2.20" evidence="1"/>
<sequence length="180" mass="20394">MVEQARAWWEKSAVLKAYYEQEWGQPTHDDQALFELMSLESLQIGLNWELVVNKRAAFNEAFHHFELDQVAAMPATVIEGLMQDSRLIRNRRKLESIPHNARAVQAIQKEYGSFDAYVWHFTGGQQIINRPLTWAAVPAQSPLSKQVATSMKKHGITMMGPVTAYSFLQGAGVIDDHLAQ</sequence>
<proteinExistence type="predicted"/>
<keyword evidence="1" id="KW-0326">Glycosidase</keyword>
<dbReference type="Pfam" id="PF03352">
    <property type="entry name" value="Adenine_glyco"/>
    <property type="match status" value="1"/>
</dbReference>
<dbReference type="SUPFAM" id="SSF48150">
    <property type="entry name" value="DNA-glycosylase"/>
    <property type="match status" value="1"/>
</dbReference>
<dbReference type="InterPro" id="IPR011257">
    <property type="entry name" value="DNA_glycosylase"/>
</dbReference>